<dbReference type="KEGG" id="sus:Acid_2555"/>
<gene>
    <name evidence="1" type="ordered locus">Acid_2555</name>
</gene>
<dbReference type="Gene3D" id="3.40.50.410">
    <property type="entry name" value="von Willebrand factor, type A domain"/>
    <property type="match status" value="1"/>
</dbReference>
<reference evidence="1" key="1">
    <citation type="submission" date="2006-10" db="EMBL/GenBank/DDBJ databases">
        <title>Complete sequence of Solibacter usitatus Ellin6076.</title>
        <authorList>
            <consortium name="US DOE Joint Genome Institute"/>
            <person name="Copeland A."/>
            <person name="Lucas S."/>
            <person name="Lapidus A."/>
            <person name="Barry K."/>
            <person name="Detter J.C."/>
            <person name="Glavina del Rio T."/>
            <person name="Hammon N."/>
            <person name="Israni S."/>
            <person name="Dalin E."/>
            <person name="Tice H."/>
            <person name="Pitluck S."/>
            <person name="Thompson L.S."/>
            <person name="Brettin T."/>
            <person name="Bruce D."/>
            <person name="Han C."/>
            <person name="Tapia R."/>
            <person name="Gilna P."/>
            <person name="Schmutz J."/>
            <person name="Larimer F."/>
            <person name="Land M."/>
            <person name="Hauser L."/>
            <person name="Kyrpides N."/>
            <person name="Mikhailova N."/>
            <person name="Janssen P.H."/>
            <person name="Kuske C.R."/>
            <person name="Richardson P."/>
        </authorList>
    </citation>
    <scope>NUCLEOTIDE SEQUENCE</scope>
    <source>
        <strain evidence="1">Ellin6076</strain>
    </source>
</reference>
<dbReference type="STRING" id="234267.Acid_2555"/>
<dbReference type="OrthoDB" id="127238at2"/>
<dbReference type="AlphaFoldDB" id="Q024N2"/>
<accession>Q024N2</accession>
<evidence type="ECO:0008006" key="2">
    <source>
        <dbReference type="Google" id="ProtNLM"/>
    </source>
</evidence>
<dbReference type="InterPro" id="IPR036465">
    <property type="entry name" value="vWFA_dom_sf"/>
</dbReference>
<dbReference type="NCBIfam" id="TIGR03436">
    <property type="entry name" value="acidobact_VWFA"/>
    <property type="match status" value="1"/>
</dbReference>
<dbReference type="HOGENOM" id="CLU_452614_0_0_0"/>
<dbReference type="InParanoid" id="Q024N2"/>
<proteinExistence type="predicted"/>
<evidence type="ECO:0000313" key="1">
    <source>
        <dbReference type="EMBL" id="ABJ83544.1"/>
    </source>
</evidence>
<protein>
    <recommendedName>
        <fullName evidence="2">VWA domain-containing protein</fullName>
    </recommendedName>
</protein>
<dbReference type="SUPFAM" id="SSF53300">
    <property type="entry name" value="vWA-like"/>
    <property type="match status" value="1"/>
</dbReference>
<sequence length="603" mass="64475" precursor="true">MTRRLAAFLMCGSIAFGQRPRAATATLDPAMRYVDFLAVDAAGRPVADLSAADLELVQAGEPRKVTQLTWFDALRHTAHGESSLNLEPDDFHRNFIAIVDDLGLPADGIAAVKDSLGGFVKDQMASGDRMAVLRTSYGSGVLQQLTDDRRILTQAIDAIDFLGGGTGADAAAGASWLALRHALQGLQEPPGRKFVVLFSQNLNAAGAQDMVASSLSGEANTAMAVVYAVDPRGPMRAESAAKGSPLEKLVRETGGVFGAELSGVLQAEQGFYSLAFEEPAGELTAPKTGDDPVELKTRRAGVTLRARIRAVAVHAREDFPVAVARGLQIRRALASPFVGADIRTRMTASFGGFAGQNATLNVGVLIDARDLGMIRDAKGLSRGSLRMTVDARSDLGAEALPAERSYDLALTQDTYQRALLEGFLYVVTLRLPGAGAWRIQAVVADGVTDRLGTVMESVEVPARNEISLSGLSLRVYDPGGPGKQSLDPPLDPRENEAERIFQKGRTLQITYTVFNPLVDDKKQVHVEVKTMVYARGQTVFGGTPSEVSYPVDQGMHRQVYSRIALASSIAAGDYILEVSVVDKTAPPGAPRTASRFIDFHLRD</sequence>
<dbReference type="InterPro" id="IPR017802">
    <property type="entry name" value="VWFA-rel_acidobac-type"/>
</dbReference>
<organism evidence="1">
    <name type="scientific">Solibacter usitatus (strain Ellin6076)</name>
    <dbReference type="NCBI Taxonomy" id="234267"/>
    <lineage>
        <taxon>Bacteria</taxon>
        <taxon>Pseudomonadati</taxon>
        <taxon>Acidobacteriota</taxon>
        <taxon>Terriglobia</taxon>
        <taxon>Bryobacterales</taxon>
        <taxon>Solibacteraceae</taxon>
        <taxon>Candidatus Solibacter</taxon>
    </lineage>
</organism>
<dbReference type="EMBL" id="CP000473">
    <property type="protein sequence ID" value="ABJ83544.1"/>
    <property type="molecule type" value="Genomic_DNA"/>
</dbReference>
<name>Q024N2_SOLUE</name>